<protein>
    <submittedName>
        <fullName evidence="1">Uncharacterized protein</fullName>
    </submittedName>
</protein>
<dbReference type="Proteomes" id="UP000694892">
    <property type="component" value="Chromosome 4S"/>
</dbReference>
<dbReference type="AlphaFoldDB" id="A0A974D2X9"/>
<organism evidence="1 2">
    <name type="scientific">Xenopus laevis</name>
    <name type="common">African clawed frog</name>
    <dbReference type="NCBI Taxonomy" id="8355"/>
    <lineage>
        <taxon>Eukaryota</taxon>
        <taxon>Metazoa</taxon>
        <taxon>Chordata</taxon>
        <taxon>Craniata</taxon>
        <taxon>Vertebrata</taxon>
        <taxon>Euteleostomi</taxon>
        <taxon>Amphibia</taxon>
        <taxon>Batrachia</taxon>
        <taxon>Anura</taxon>
        <taxon>Pipoidea</taxon>
        <taxon>Pipidae</taxon>
        <taxon>Xenopodinae</taxon>
        <taxon>Xenopus</taxon>
        <taxon>Xenopus</taxon>
    </lineage>
</organism>
<accession>A0A974D2X9</accession>
<evidence type="ECO:0000313" key="1">
    <source>
        <dbReference type="EMBL" id="OCT83205.1"/>
    </source>
</evidence>
<name>A0A974D2X9_XENLA</name>
<proteinExistence type="predicted"/>
<gene>
    <name evidence="1" type="ORF">XELAEV_18025742mg</name>
</gene>
<dbReference type="EMBL" id="CM004473">
    <property type="protein sequence ID" value="OCT83205.1"/>
    <property type="molecule type" value="Genomic_DNA"/>
</dbReference>
<evidence type="ECO:0000313" key="2">
    <source>
        <dbReference type="Proteomes" id="UP000694892"/>
    </source>
</evidence>
<sequence length="72" mass="8216">MLTLATQFLLGQGLTQVRHLMRTPTNLYSPSDLKDQYPSIAWDIFSYLQARHYAHTVIHIIASQALDNVIDC</sequence>
<reference evidence="2" key="1">
    <citation type="journal article" date="2016" name="Nature">
        <title>Genome evolution in the allotetraploid frog Xenopus laevis.</title>
        <authorList>
            <person name="Session A.M."/>
            <person name="Uno Y."/>
            <person name="Kwon T."/>
            <person name="Chapman J.A."/>
            <person name="Toyoda A."/>
            <person name="Takahashi S."/>
            <person name="Fukui A."/>
            <person name="Hikosaka A."/>
            <person name="Suzuki A."/>
            <person name="Kondo M."/>
            <person name="van Heeringen S.J."/>
            <person name="Quigley I."/>
            <person name="Heinz S."/>
            <person name="Ogino H."/>
            <person name="Ochi H."/>
            <person name="Hellsten U."/>
            <person name="Lyons J.B."/>
            <person name="Simakov O."/>
            <person name="Putnam N."/>
            <person name="Stites J."/>
            <person name="Kuroki Y."/>
            <person name="Tanaka T."/>
            <person name="Michiue T."/>
            <person name="Watanabe M."/>
            <person name="Bogdanovic O."/>
            <person name="Lister R."/>
            <person name="Georgiou G."/>
            <person name="Paranjpe S.S."/>
            <person name="van Kruijsbergen I."/>
            <person name="Shu S."/>
            <person name="Carlson J."/>
            <person name="Kinoshita T."/>
            <person name="Ohta Y."/>
            <person name="Mawaribuchi S."/>
            <person name="Jenkins J."/>
            <person name="Grimwood J."/>
            <person name="Schmutz J."/>
            <person name="Mitros T."/>
            <person name="Mozaffari S.V."/>
            <person name="Suzuki Y."/>
            <person name="Haramoto Y."/>
            <person name="Yamamoto T.S."/>
            <person name="Takagi C."/>
            <person name="Heald R."/>
            <person name="Miller K."/>
            <person name="Haudenschild C."/>
            <person name="Kitzman J."/>
            <person name="Nakayama T."/>
            <person name="Izutsu Y."/>
            <person name="Robert J."/>
            <person name="Fortriede J."/>
            <person name="Burns K."/>
            <person name="Lotay V."/>
            <person name="Karimi K."/>
            <person name="Yasuoka Y."/>
            <person name="Dichmann D.S."/>
            <person name="Flajnik M.F."/>
            <person name="Houston D.W."/>
            <person name="Shendure J."/>
            <person name="DuPasquier L."/>
            <person name="Vize P.D."/>
            <person name="Zorn A.M."/>
            <person name="Ito M."/>
            <person name="Marcotte E.M."/>
            <person name="Wallingford J.B."/>
            <person name="Ito Y."/>
            <person name="Asashima M."/>
            <person name="Ueno N."/>
            <person name="Matsuda Y."/>
            <person name="Veenstra G.J."/>
            <person name="Fujiyama A."/>
            <person name="Harland R.M."/>
            <person name="Taira M."/>
            <person name="Rokhsar D.S."/>
        </authorList>
    </citation>
    <scope>NUCLEOTIDE SEQUENCE [LARGE SCALE GENOMIC DNA]</scope>
    <source>
        <strain evidence="2">J</strain>
    </source>
</reference>